<dbReference type="InterPro" id="IPR035996">
    <property type="entry name" value="4pyrrol_Methylase_sf"/>
</dbReference>
<keyword evidence="2" id="KW-0169">Cobalamin biosynthesis</keyword>
<dbReference type="NCBIfam" id="TIGR02469">
    <property type="entry name" value="CbiT"/>
    <property type="match status" value="1"/>
</dbReference>
<dbReference type="PANTHER" id="PTHR43182">
    <property type="entry name" value="COBALT-PRECORRIN-6B C(15)-METHYLTRANSFERASE (DECARBOXYLATING)"/>
    <property type="match status" value="1"/>
</dbReference>
<dbReference type="GO" id="GO:0008276">
    <property type="term" value="F:protein methyltransferase activity"/>
    <property type="evidence" value="ECO:0007669"/>
    <property type="project" value="InterPro"/>
</dbReference>
<dbReference type="SUPFAM" id="SSF53790">
    <property type="entry name" value="Tetrapyrrole methylase"/>
    <property type="match status" value="1"/>
</dbReference>
<evidence type="ECO:0000256" key="2">
    <source>
        <dbReference type="ARBA" id="ARBA00022573"/>
    </source>
</evidence>
<dbReference type="InterPro" id="IPR050714">
    <property type="entry name" value="Cobalamin_biosynth_MTase"/>
</dbReference>
<evidence type="ECO:0000256" key="3">
    <source>
        <dbReference type="ARBA" id="ARBA00022603"/>
    </source>
</evidence>
<evidence type="ECO:0000313" key="6">
    <source>
        <dbReference type="EMBL" id="VAY89398.1"/>
    </source>
</evidence>
<organism evidence="6">
    <name type="scientific">mine drainage metagenome</name>
    <dbReference type="NCBI Taxonomy" id="410659"/>
    <lineage>
        <taxon>unclassified sequences</taxon>
        <taxon>metagenomes</taxon>
        <taxon>ecological metagenomes</taxon>
    </lineage>
</organism>
<dbReference type="CDD" id="cd02440">
    <property type="entry name" value="AdoMet_MTases"/>
    <property type="match status" value="1"/>
</dbReference>
<evidence type="ECO:0000256" key="5">
    <source>
        <dbReference type="ARBA" id="ARBA00022691"/>
    </source>
</evidence>
<evidence type="ECO:0000256" key="4">
    <source>
        <dbReference type="ARBA" id="ARBA00022679"/>
    </source>
</evidence>
<dbReference type="SUPFAM" id="SSF53335">
    <property type="entry name" value="S-adenosyl-L-methionine-dependent methyltransferases"/>
    <property type="match status" value="1"/>
</dbReference>
<dbReference type="AlphaFoldDB" id="A0A3P3ZR49"/>
<comment type="pathway">
    <text evidence="1">Cofactor biosynthesis; adenosylcobalamin biosynthesis.</text>
</comment>
<dbReference type="InterPro" id="IPR029063">
    <property type="entry name" value="SAM-dependent_MTases_sf"/>
</dbReference>
<dbReference type="GO" id="GO:0032259">
    <property type="term" value="P:methylation"/>
    <property type="evidence" value="ECO:0007669"/>
    <property type="project" value="UniProtKB-KW"/>
</dbReference>
<dbReference type="EMBL" id="UOYP01000609">
    <property type="protein sequence ID" value="VAY89398.1"/>
    <property type="molecule type" value="Genomic_DNA"/>
</dbReference>
<proteinExistence type="predicted"/>
<dbReference type="PANTHER" id="PTHR43182:SF1">
    <property type="entry name" value="COBALT-PRECORRIN-7 C(5)-METHYLTRANSFERASE"/>
    <property type="match status" value="1"/>
</dbReference>
<dbReference type="InterPro" id="IPR014008">
    <property type="entry name" value="Cbl_synth_MTase_CbiT"/>
</dbReference>
<dbReference type="EC" id="2.1.1.132" evidence="6"/>
<protein>
    <submittedName>
        <fullName evidence="6">Precorrin-6Y C(5,15)-methyltransferase</fullName>
        <ecNumber evidence="6">2.1.1.132</ecNumber>
    </submittedName>
</protein>
<keyword evidence="4 6" id="KW-0808">Transferase</keyword>
<dbReference type="GO" id="GO:0046025">
    <property type="term" value="F:precorrin-6Y C5,15-methyltransferase (decarboxylating) activity"/>
    <property type="evidence" value="ECO:0007669"/>
    <property type="project" value="UniProtKB-EC"/>
</dbReference>
<keyword evidence="5" id="KW-0949">S-adenosyl-L-methionine</keyword>
<evidence type="ECO:0000256" key="1">
    <source>
        <dbReference type="ARBA" id="ARBA00004953"/>
    </source>
</evidence>
<dbReference type="Gene3D" id="3.40.50.150">
    <property type="entry name" value="Vaccinia Virus protein VP39"/>
    <property type="match status" value="1"/>
</dbReference>
<sequence length="338" mass="36542">MEKLGRSSVLILPNLSLIQVACARLKQPWQGLRIASVHNRDAGEWSVGAGPEHGLHELLQVLVREKLVGVLTSPENTPGRIARMLLAEGVAGDFEMAVAECLLQDGECIHDWMDVTVVSQRGFAEPNVVLVRRCAVSRDALFGLEDARFDQRKPDKGLITKREVRAVSLARMALQRDSVVWDIGAGSGSVGLEAARLCTQGHVYAIEKNTEDGAIILRNRASLQVTNYTLVQGKAPAGLAEWPDPDAVFIGGSGGELRELIQICLARLSPGGHLVMNFATLENLGTALECLAASATVWDVTQLQAARSRPILEMHRLQAENPVWILCAEKPVSEAGGV</sequence>
<keyword evidence="3 6" id="KW-0489">Methyltransferase</keyword>
<dbReference type="GO" id="GO:0009236">
    <property type="term" value="P:cobalamin biosynthetic process"/>
    <property type="evidence" value="ECO:0007669"/>
    <property type="project" value="UniProtKB-KW"/>
</dbReference>
<reference evidence="6" key="1">
    <citation type="submission" date="2018-10" db="EMBL/GenBank/DDBJ databases">
        <authorList>
            <person name="Plewniak F."/>
        </authorList>
    </citation>
    <scope>NUCLEOTIDE SEQUENCE</scope>
</reference>
<accession>A0A3P3ZR49</accession>
<name>A0A3P3ZR49_9ZZZZ</name>
<gene>
    <name evidence="6" type="ORF">CARN8_6470001</name>
</gene>